<name>A0A0K2B6X6_STRA7</name>
<geneLocation type="plasmid" evidence="2 3">
    <name>pSAM1</name>
</geneLocation>
<evidence type="ECO:0000313" key="3">
    <source>
        <dbReference type="Proteomes" id="UP000061018"/>
    </source>
</evidence>
<accession>A0A0K2B6X6</accession>
<sequence length="114" mass="12115">MALTASVQAWLLSQLGPTTPVADLEPRYARLGTARAVAIEVLYERKAALIQQPASVNVSGVVAVAFTENIKALERQIALLEAGEPPAPDDPPGTGTNDGSVQLGVFRLVERPRR</sequence>
<reference evidence="3" key="1">
    <citation type="journal article" date="2015" name="J. Biotechnol.">
        <title>Complete genome sequence of Streptomyces ambofaciens ATCC 23877, the spiramycin producer.</title>
        <authorList>
            <person name="Thibessard A."/>
            <person name="Haas D."/>
            <person name="Gerbaud C."/>
            <person name="Aigle B."/>
            <person name="Lautru S."/>
            <person name="Pernodet J.L."/>
            <person name="Leblond P."/>
        </authorList>
    </citation>
    <scope>NUCLEOTIDE SEQUENCE [LARGE SCALE GENOMIC DNA]</scope>
    <source>
        <strain evidence="3">ATCC 23877 / 3486 / DSM 40053 / JCM 4204 / NBRC 12836 / NRRL B-2516</strain>
        <plasmid evidence="3">pSAM1</plasmid>
    </source>
</reference>
<dbReference type="EMBL" id="CP012383">
    <property type="protein sequence ID" value="AKZ60837.1"/>
    <property type="molecule type" value="Genomic_DNA"/>
</dbReference>
<protein>
    <submittedName>
        <fullName evidence="2">Uncharacterized protein</fullName>
    </submittedName>
</protein>
<gene>
    <name evidence="2" type="ORF">SAM23877_p128</name>
</gene>
<proteinExistence type="predicted"/>
<dbReference type="Proteomes" id="UP000061018">
    <property type="component" value="Plasmid pSAM1"/>
</dbReference>
<dbReference type="AlphaFoldDB" id="A0A0K2B6X6"/>
<keyword evidence="2" id="KW-0614">Plasmid</keyword>
<evidence type="ECO:0000256" key="1">
    <source>
        <dbReference type="SAM" id="MobiDB-lite"/>
    </source>
</evidence>
<evidence type="ECO:0000313" key="2">
    <source>
        <dbReference type="EMBL" id="AKZ60837.1"/>
    </source>
</evidence>
<organism evidence="2 3">
    <name type="scientific">Streptomyces ambofaciens (strain ATCC 23877 / 3486 / DSM 40053 / JCM 4204 / NBRC 12836 / NRRL B-2516)</name>
    <dbReference type="NCBI Taxonomy" id="278992"/>
    <lineage>
        <taxon>Bacteria</taxon>
        <taxon>Bacillati</taxon>
        <taxon>Actinomycetota</taxon>
        <taxon>Actinomycetes</taxon>
        <taxon>Kitasatosporales</taxon>
        <taxon>Streptomycetaceae</taxon>
        <taxon>Streptomyces</taxon>
    </lineage>
</organism>
<dbReference type="KEGG" id="samb:SAM23877_p128"/>
<feature type="region of interest" description="Disordered" evidence="1">
    <location>
        <begin position="82"/>
        <end position="103"/>
    </location>
</feature>
<dbReference type="RefSeq" id="WP_053143406.1">
    <property type="nucleotide sequence ID" value="NZ_CP012383.1"/>
</dbReference>